<reference evidence="10 11" key="1">
    <citation type="journal article" date="2024" name="IMA Fungus">
        <title>Apiospora arundinis, a panoply of carbohydrate-active enzymes and secondary metabolites.</title>
        <authorList>
            <person name="Sorensen T."/>
            <person name="Petersen C."/>
            <person name="Muurmann A.T."/>
            <person name="Christiansen J.V."/>
            <person name="Brundto M.L."/>
            <person name="Overgaard C.K."/>
            <person name="Boysen A.T."/>
            <person name="Wollenberg R.D."/>
            <person name="Larsen T.O."/>
            <person name="Sorensen J.L."/>
            <person name="Nielsen K.L."/>
            <person name="Sondergaard T.E."/>
        </authorList>
    </citation>
    <scope>NUCLEOTIDE SEQUENCE [LARGE SCALE GENOMIC DNA]</scope>
    <source>
        <strain evidence="10 11">AAU 773</strain>
    </source>
</reference>
<feature type="domain" description="C2H2-type" evidence="9">
    <location>
        <begin position="102"/>
        <end position="131"/>
    </location>
</feature>
<evidence type="ECO:0000256" key="5">
    <source>
        <dbReference type="ARBA" id="ARBA00044085"/>
    </source>
</evidence>
<keyword evidence="3 6" id="KW-0863">Zinc-finger</keyword>
<evidence type="ECO:0000313" key="10">
    <source>
        <dbReference type="EMBL" id="KAK8855276.1"/>
    </source>
</evidence>
<dbReference type="Gene3D" id="2.40.70.10">
    <property type="entry name" value="Acid Proteases"/>
    <property type="match status" value="2"/>
</dbReference>
<dbReference type="PANTHER" id="PTHR14003:SF19">
    <property type="entry name" value="YY2 TRANSCRIPTION FACTOR"/>
    <property type="match status" value="1"/>
</dbReference>
<keyword evidence="2" id="KW-0677">Repeat</keyword>
<proteinExistence type="predicted"/>
<evidence type="ECO:0000256" key="4">
    <source>
        <dbReference type="ARBA" id="ARBA00022833"/>
    </source>
</evidence>
<evidence type="ECO:0000256" key="3">
    <source>
        <dbReference type="ARBA" id="ARBA00022771"/>
    </source>
</evidence>
<dbReference type="SMART" id="SM00355">
    <property type="entry name" value="ZnF_C2H2"/>
    <property type="match status" value="2"/>
</dbReference>
<dbReference type="PROSITE" id="PS00028">
    <property type="entry name" value="ZINC_FINGER_C2H2_1"/>
    <property type="match status" value="1"/>
</dbReference>
<dbReference type="Proteomes" id="UP001390339">
    <property type="component" value="Unassembled WGS sequence"/>
</dbReference>
<dbReference type="Gene3D" id="3.30.160.60">
    <property type="entry name" value="Classic Zinc Finger"/>
    <property type="match status" value="1"/>
</dbReference>
<name>A0ABR2HZ30_9PEZI</name>
<dbReference type="SUPFAM" id="SSF57667">
    <property type="entry name" value="beta-beta-alpha zinc fingers"/>
    <property type="match status" value="1"/>
</dbReference>
<dbReference type="PROSITE" id="PS50157">
    <property type="entry name" value="ZINC_FINGER_C2H2_2"/>
    <property type="match status" value="2"/>
</dbReference>
<comment type="caution">
    <text evidence="10">The sequence shown here is derived from an EMBL/GenBank/DDBJ whole genome shotgun (WGS) entry which is preliminary data.</text>
</comment>
<keyword evidence="1" id="KW-0479">Metal-binding</keyword>
<dbReference type="InterPro" id="IPR013087">
    <property type="entry name" value="Znf_C2H2_type"/>
</dbReference>
<evidence type="ECO:0000256" key="7">
    <source>
        <dbReference type="SAM" id="Coils"/>
    </source>
</evidence>
<keyword evidence="4" id="KW-0862">Zinc</keyword>
<protein>
    <recommendedName>
        <fullName evidence="5">C2H2 type master regulator of conidiophore development brlA</fullName>
    </recommendedName>
</protein>
<evidence type="ECO:0000259" key="9">
    <source>
        <dbReference type="PROSITE" id="PS50157"/>
    </source>
</evidence>
<dbReference type="InterPro" id="IPR036236">
    <property type="entry name" value="Znf_C2H2_sf"/>
</dbReference>
<dbReference type="EMBL" id="JAPCWZ010000007">
    <property type="protein sequence ID" value="KAK8855276.1"/>
    <property type="molecule type" value="Genomic_DNA"/>
</dbReference>
<evidence type="ECO:0000256" key="8">
    <source>
        <dbReference type="SAM" id="MobiDB-lite"/>
    </source>
</evidence>
<organism evidence="10 11">
    <name type="scientific">Apiospora arundinis</name>
    <dbReference type="NCBI Taxonomy" id="335852"/>
    <lineage>
        <taxon>Eukaryota</taxon>
        <taxon>Fungi</taxon>
        <taxon>Dikarya</taxon>
        <taxon>Ascomycota</taxon>
        <taxon>Pezizomycotina</taxon>
        <taxon>Sordariomycetes</taxon>
        <taxon>Xylariomycetidae</taxon>
        <taxon>Amphisphaeriales</taxon>
        <taxon>Apiosporaceae</taxon>
        <taxon>Apiospora</taxon>
    </lineage>
</organism>
<gene>
    <name evidence="10" type="ORF">PGQ11_011188</name>
</gene>
<sequence length="719" mass="81927">MEALAAAAAMAIEQQEKVARLKQQVENVEAEILATRFNAMKAEAPTTGTWNDEISPAGSAVQDRPAKRYPCRYRDSHGCEKTFITSGYASRHSKIHTAKKAVHCTYPACHKKFTRADNMKQHLETHFKDKLISSSSITCETGGEYNERETPVEYVEKFFERKAKGIAEEPGEAIRHDSDETNVEKRLHASLISDMFPSLSEISKEQIRAKLETILGVPSTTVGKTTLESAYGKPKRSRRDRQDTQLEHHEMPHEMPLSWTCGLFSVDSDGHERVPPHENRWFHKPAWVQERHGRDYRIDSTLIDTGSDLSLITRGVTKSPGLLPVKRLISRTEHQYVKNVRRVLAVTINNHAGEACPDSGSSENIMQEDWARDHKLKIRRTPNDRRKLFELGNGTSVRAVGRVYVKVAIPQAAPSSVVPSKRKEWFYVFEKCPVPIILGMPFLEKNAIFTTNSHLLKACPKAYDDIDSVLWIGSPRNQIQCSIDGRRVVATADTGSDLNLMSFEHAKRDGHWIDDRPEVRRRLQFGDGSISETMGQVYINNFRLDWRSPPNTLDPGGDALVFDEKSQYDDQSDTDAAFAQYRAVFHVLPALPCDIILGRPLLEATGAFGHKGIQFFSSESRRRRKKNLASFNVVIDKGRKWKLFQRRTPTPLPINEDKSLHDNEQRAHRYRLSQMEDEIRSLVGLAKQEKLDATTRLKSRWETRHREWETRQGMCAFCT</sequence>
<dbReference type="CDD" id="cd00303">
    <property type="entry name" value="retropepsin_like"/>
    <property type="match status" value="2"/>
</dbReference>
<keyword evidence="7" id="KW-0175">Coiled coil</keyword>
<dbReference type="Pfam" id="PF13650">
    <property type="entry name" value="Asp_protease_2"/>
    <property type="match status" value="1"/>
</dbReference>
<dbReference type="PANTHER" id="PTHR14003">
    <property type="entry name" value="TRANSCRIPTIONAL REPRESSOR PROTEIN YY"/>
    <property type="match status" value="1"/>
</dbReference>
<keyword evidence="11" id="KW-1185">Reference proteome</keyword>
<evidence type="ECO:0000256" key="2">
    <source>
        <dbReference type="ARBA" id="ARBA00022737"/>
    </source>
</evidence>
<dbReference type="InterPro" id="IPR021109">
    <property type="entry name" value="Peptidase_aspartic_dom_sf"/>
</dbReference>
<feature type="domain" description="C2H2-type" evidence="9">
    <location>
        <begin position="69"/>
        <end position="101"/>
    </location>
</feature>
<feature type="region of interest" description="Disordered" evidence="8">
    <location>
        <begin position="225"/>
        <end position="251"/>
    </location>
</feature>
<accession>A0ABR2HZ30</accession>
<feature type="coiled-coil region" evidence="7">
    <location>
        <begin position="4"/>
        <end position="38"/>
    </location>
</feature>
<feature type="compositionally biased region" description="Basic and acidic residues" evidence="8">
    <location>
        <begin position="240"/>
        <end position="251"/>
    </location>
</feature>
<evidence type="ECO:0000256" key="1">
    <source>
        <dbReference type="ARBA" id="ARBA00022723"/>
    </source>
</evidence>
<evidence type="ECO:0000313" key="11">
    <source>
        <dbReference type="Proteomes" id="UP001390339"/>
    </source>
</evidence>
<evidence type="ECO:0000256" key="6">
    <source>
        <dbReference type="PROSITE-ProRule" id="PRU00042"/>
    </source>
</evidence>